<dbReference type="AlphaFoldDB" id="A0AAV4DTC0"/>
<dbReference type="PANTHER" id="PTHR10887:SF341">
    <property type="entry name" value="NFX1-TYPE ZINC FINGER-CONTAINING PROTEIN 1"/>
    <property type="match status" value="1"/>
</dbReference>
<evidence type="ECO:0000313" key="4">
    <source>
        <dbReference type="Proteomes" id="UP000735302"/>
    </source>
</evidence>
<organism evidence="3 4">
    <name type="scientific">Plakobranchus ocellatus</name>
    <dbReference type="NCBI Taxonomy" id="259542"/>
    <lineage>
        <taxon>Eukaryota</taxon>
        <taxon>Metazoa</taxon>
        <taxon>Spiralia</taxon>
        <taxon>Lophotrochozoa</taxon>
        <taxon>Mollusca</taxon>
        <taxon>Gastropoda</taxon>
        <taxon>Heterobranchia</taxon>
        <taxon>Euthyneura</taxon>
        <taxon>Panpulmonata</taxon>
        <taxon>Sacoglossa</taxon>
        <taxon>Placobranchoidea</taxon>
        <taxon>Plakobranchidae</taxon>
        <taxon>Plakobranchus</taxon>
    </lineage>
</organism>
<feature type="domain" description="DNA2/NAM7 helicase helicase" evidence="2">
    <location>
        <begin position="3"/>
        <end position="146"/>
    </location>
</feature>
<dbReference type="Pfam" id="PF13086">
    <property type="entry name" value="AAA_11"/>
    <property type="match status" value="1"/>
</dbReference>
<dbReference type="InterPro" id="IPR041677">
    <property type="entry name" value="DNA2/NAM7_AAA_11"/>
</dbReference>
<name>A0AAV4DTC0_9GAST</name>
<dbReference type="InterPro" id="IPR045055">
    <property type="entry name" value="DNA2/NAM7-like"/>
</dbReference>
<proteinExistence type="predicted"/>
<dbReference type="EMBL" id="BLXT01008292">
    <property type="protein sequence ID" value="GFO47316.1"/>
    <property type="molecule type" value="Genomic_DNA"/>
</dbReference>
<evidence type="ECO:0000259" key="2">
    <source>
        <dbReference type="Pfam" id="PF13086"/>
    </source>
</evidence>
<dbReference type="SUPFAM" id="SSF52540">
    <property type="entry name" value="P-loop containing nucleoside triphosphate hydrolases"/>
    <property type="match status" value="1"/>
</dbReference>
<comment type="caution">
    <text evidence="3">The sequence shown here is derived from an EMBL/GenBank/DDBJ whole genome shotgun (WGS) entry which is preliminary data.</text>
</comment>
<dbReference type="Proteomes" id="UP000735302">
    <property type="component" value="Unassembled WGS sequence"/>
</dbReference>
<dbReference type="Gene3D" id="3.40.50.300">
    <property type="entry name" value="P-loop containing nucleotide triphosphate hydrolases"/>
    <property type="match status" value="1"/>
</dbReference>
<dbReference type="PANTHER" id="PTHR10887">
    <property type="entry name" value="DNA2/NAM7 HELICASE FAMILY"/>
    <property type="match status" value="1"/>
</dbReference>
<dbReference type="GO" id="GO:0004386">
    <property type="term" value="F:helicase activity"/>
    <property type="evidence" value="ECO:0007669"/>
    <property type="project" value="InterPro"/>
</dbReference>
<gene>
    <name evidence="3" type="ORF">PoB_007382100</name>
</gene>
<reference evidence="3 4" key="1">
    <citation type="journal article" date="2021" name="Elife">
        <title>Chloroplast acquisition without the gene transfer in kleptoplastic sea slugs, Plakobranchus ocellatus.</title>
        <authorList>
            <person name="Maeda T."/>
            <person name="Takahashi S."/>
            <person name="Yoshida T."/>
            <person name="Shimamura S."/>
            <person name="Takaki Y."/>
            <person name="Nagai Y."/>
            <person name="Toyoda A."/>
            <person name="Suzuki Y."/>
            <person name="Arimoto A."/>
            <person name="Ishii H."/>
            <person name="Satoh N."/>
            <person name="Nishiyama T."/>
            <person name="Hasebe M."/>
            <person name="Maruyama T."/>
            <person name="Minagawa J."/>
            <person name="Obokata J."/>
            <person name="Shigenobu S."/>
        </authorList>
    </citation>
    <scope>NUCLEOTIDE SEQUENCE [LARGE SCALE GENOMIC DNA]</scope>
</reference>
<evidence type="ECO:0000313" key="3">
    <source>
        <dbReference type="EMBL" id="GFO47316.1"/>
    </source>
</evidence>
<sequence>MSLNESQREAVKIALTKNLAVIQGPPGTGKTNAGLKVVHILLKNQSAWTKNNLQGNSNPVLIVCYTNHALDQFLEEILQFYKKGITRVGGRSKTESLGPFNLKVRRRKLKTGRLLNDTYVSKSRNMCHKRLHELIEQLERASKELQAAAFAICSESKLSSYISEGHMESLHRGERSGFKRLLLAGPVDSALHDRQQSSLFNADIAPRVKKEYERLTDPAPLGLCLLGKTQNSHESLHSVIWAKYPKHTFSGLHSHFWSNGGSG</sequence>
<evidence type="ECO:0000256" key="1">
    <source>
        <dbReference type="SAM" id="Coils"/>
    </source>
</evidence>
<protein>
    <submittedName>
        <fullName evidence="3">Nfx1-type Zinc finger-containing protein 1</fullName>
    </submittedName>
</protein>
<keyword evidence="1" id="KW-0175">Coiled coil</keyword>
<dbReference type="InterPro" id="IPR027417">
    <property type="entry name" value="P-loop_NTPase"/>
</dbReference>
<keyword evidence="4" id="KW-1185">Reference proteome</keyword>
<dbReference type="GO" id="GO:0031048">
    <property type="term" value="P:regulatory ncRNA-mediated heterochromatin formation"/>
    <property type="evidence" value="ECO:0007669"/>
    <property type="project" value="TreeGrafter"/>
</dbReference>
<dbReference type="GO" id="GO:0031380">
    <property type="term" value="C:nuclear RNA-directed RNA polymerase complex"/>
    <property type="evidence" value="ECO:0007669"/>
    <property type="project" value="TreeGrafter"/>
</dbReference>
<feature type="coiled-coil region" evidence="1">
    <location>
        <begin position="124"/>
        <end position="151"/>
    </location>
</feature>
<accession>A0AAV4DTC0</accession>